<dbReference type="AlphaFoldDB" id="Q1QGZ9"/>
<dbReference type="eggNOG" id="ENOG503182U">
    <property type="taxonomic scope" value="Bacteria"/>
</dbReference>
<gene>
    <name evidence="1" type="ordered locus">Nham_3778</name>
</gene>
<dbReference type="EMBL" id="CP000319">
    <property type="protein sequence ID" value="ABE64498.1"/>
    <property type="molecule type" value="Genomic_DNA"/>
</dbReference>
<dbReference type="HOGENOM" id="CLU_1823319_0_0_5"/>
<sequence length="141" mass="15302">MPADRLNDAQHLLLRATLEKVSLIKGREWLSGMRGDAAASIAIALHCLPITTVTLEVDLAMNAVALHALGGDAASALVLSHILRRVPLDHPFARDLALSWLALNLRRVMQMRTKEKAQASQAAEGDRSLHHGDALFMGDRA</sequence>
<name>Q1QGZ9_NITHX</name>
<accession>Q1QGZ9</accession>
<organism evidence="1 2">
    <name type="scientific">Nitrobacter hamburgensis (strain DSM 10229 / NCIMB 13809 / X14)</name>
    <dbReference type="NCBI Taxonomy" id="323097"/>
    <lineage>
        <taxon>Bacteria</taxon>
        <taxon>Pseudomonadati</taxon>
        <taxon>Pseudomonadota</taxon>
        <taxon>Alphaproteobacteria</taxon>
        <taxon>Hyphomicrobiales</taxon>
        <taxon>Nitrobacteraceae</taxon>
        <taxon>Nitrobacter</taxon>
    </lineage>
</organism>
<dbReference type="KEGG" id="nha:Nham_3778"/>
<evidence type="ECO:0000313" key="2">
    <source>
        <dbReference type="Proteomes" id="UP000001953"/>
    </source>
</evidence>
<dbReference type="Proteomes" id="UP000001953">
    <property type="component" value="Chromosome"/>
</dbReference>
<protein>
    <submittedName>
        <fullName evidence="1">Uncharacterized protein</fullName>
    </submittedName>
</protein>
<evidence type="ECO:0000313" key="1">
    <source>
        <dbReference type="EMBL" id="ABE64498.1"/>
    </source>
</evidence>
<keyword evidence="2" id="KW-1185">Reference proteome</keyword>
<dbReference type="STRING" id="323097.Nham_3778"/>
<proteinExistence type="predicted"/>
<reference evidence="1 2" key="1">
    <citation type="submission" date="2006-03" db="EMBL/GenBank/DDBJ databases">
        <title>Complete sequence of chromosome of Nitrobacter hamburgensis X14.</title>
        <authorList>
            <consortium name="US DOE Joint Genome Institute"/>
            <person name="Copeland A."/>
            <person name="Lucas S."/>
            <person name="Lapidus A."/>
            <person name="Barry K."/>
            <person name="Detter J.C."/>
            <person name="Glavina del Rio T."/>
            <person name="Hammon N."/>
            <person name="Israni S."/>
            <person name="Dalin E."/>
            <person name="Tice H."/>
            <person name="Pitluck S."/>
            <person name="Chain P."/>
            <person name="Malfatti S."/>
            <person name="Shin M."/>
            <person name="Vergez L."/>
            <person name="Schmutz J."/>
            <person name="Larimer F."/>
            <person name="Land M."/>
            <person name="Hauser L."/>
            <person name="Kyrpides N."/>
            <person name="Ivanova N."/>
            <person name="Ward B."/>
            <person name="Arp D."/>
            <person name="Klotz M."/>
            <person name="Stein L."/>
            <person name="O'Mullan G."/>
            <person name="Starkenburg S."/>
            <person name="Sayavedra L."/>
            <person name="Poret-Peterson A.T."/>
            <person name="Gentry M.E."/>
            <person name="Bruce D."/>
            <person name="Richardson P."/>
        </authorList>
    </citation>
    <scope>NUCLEOTIDE SEQUENCE [LARGE SCALE GENOMIC DNA]</scope>
    <source>
        <strain evidence="2">DSM 10229 / NCIMB 13809 / X14</strain>
    </source>
</reference>